<reference evidence="2 3" key="1">
    <citation type="journal article" date="2021" name="MBio">
        <title>A New Model Trypanosomatid, Novymonas esmeraldas: Genomic Perception of Its 'Candidatus Pandoraea novymonadis' Endosymbiont.</title>
        <authorList>
            <person name="Zakharova A."/>
            <person name="Saura A."/>
            <person name="Butenko A."/>
            <person name="Podesvova L."/>
            <person name="Warmusova S."/>
            <person name="Kostygov A.Y."/>
            <person name="Nenarokova A."/>
            <person name="Lukes J."/>
            <person name="Opperdoes F.R."/>
            <person name="Yurchenko V."/>
        </authorList>
    </citation>
    <scope>NUCLEOTIDE SEQUENCE [LARGE SCALE GENOMIC DNA]</scope>
    <source>
        <strain evidence="2 3">E262AT.01</strain>
    </source>
</reference>
<feature type="region of interest" description="Disordered" evidence="1">
    <location>
        <begin position="1"/>
        <end position="31"/>
    </location>
</feature>
<keyword evidence="3" id="KW-1185">Reference proteome</keyword>
<gene>
    <name evidence="2" type="ORF">NESM_000166300</name>
</gene>
<evidence type="ECO:0000256" key="1">
    <source>
        <dbReference type="SAM" id="MobiDB-lite"/>
    </source>
</evidence>
<name>A0AAW0F7J7_9TRYP</name>
<dbReference type="AlphaFoldDB" id="A0AAW0F7J7"/>
<feature type="compositionally biased region" description="Polar residues" evidence="1">
    <location>
        <begin position="15"/>
        <end position="26"/>
    </location>
</feature>
<proteinExistence type="predicted"/>
<evidence type="ECO:0000313" key="2">
    <source>
        <dbReference type="EMBL" id="KAK7201063.1"/>
    </source>
</evidence>
<sequence length="84" mass="8446">MWTRKVSEKQPMRSDCSSMRSVTASPGPNVPCDGEKRNLLEKSVSDANVPCSATTAAGAAAEAVAEAAAEAAAAAVGSGGMITY</sequence>
<comment type="caution">
    <text evidence="2">The sequence shown here is derived from an EMBL/GenBank/DDBJ whole genome shotgun (WGS) entry which is preliminary data.</text>
</comment>
<accession>A0AAW0F7J7</accession>
<dbReference type="EMBL" id="JAECZO010000011">
    <property type="protein sequence ID" value="KAK7201063.1"/>
    <property type="molecule type" value="Genomic_DNA"/>
</dbReference>
<feature type="compositionally biased region" description="Basic and acidic residues" evidence="1">
    <location>
        <begin position="1"/>
        <end position="12"/>
    </location>
</feature>
<organism evidence="2 3">
    <name type="scientific">Novymonas esmeraldas</name>
    <dbReference type="NCBI Taxonomy" id="1808958"/>
    <lineage>
        <taxon>Eukaryota</taxon>
        <taxon>Discoba</taxon>
        <taxon>Euglenozoa</taxon>
        <taxon>Kinetoplastea</taxon>
        <taxon>Metakinetoplastina</taxon>
        <taxon>Trypanosomatida</taxon>
        <taxon>Trypanosomatidae</taxon>
        <taxon>Novymonas</taxon>
    </lineage>
</organism>
<dbReference type="Proteomes" id="UP001430356">
    <property type="component" value="Unassembled WGS sequence"/>
</dbReference>
<evidence type="ECO:0000313" key="3">
    <source>
        <dbReference type="Proteomes" id="UP001430356"/>
    </source>
</evidence>
<protein>
    <submittedName>
        <fullName evidence="2">Uncharacterized protein</fullName>
    </submittedName>
</protein>